<evidence type="ECO:0000313" key="3">
    <source>
        <dbReference type="Proteomes" id="UP000002139"/>
    </source>
</evidence>
<dbReference type="STRING" id="448385.sce6951"/>
<reference evidence="2 3" key="1">
    <citation type="journal article" date="2007" name="Nat. Biotechnol.">
        <title>Complete genome sequence of the myxobacterium Sorangium cellulosum.</title>
        <authorList>
            <person name="Schneiker S."/>
            <person name="Perlova O."/>
            <person name="Kaiser O."/>
            <person name="Gerth K."/>
            <person name="Alici A."/>
            <person name="Altmeyer M.O."/>
            <person name="Bartels D."/>
            <person name="Bekel T."/>
            <person name="Beyer S."/>
            <person name="Bode E."/>
            <person name="Bode H.B."/>
            <person name="Bolten C.J."/>
            <person name="Choudhuri J.V."/>
            <person name="Doss S."/>
            <person name="Elnakady Y.A."/>
            <person name="Frank B."/>
            <person name="Gaigalat L."/>
            <person name="Goesmann A."/>
            <person name="Groeger C."/>
            <person name="Gross F."/>
            <person name="Jelsbak L."/>
            <person name="Jelsbak L."/>
            <person name="Kalinowski J."/>
            <person name="Kegler C."/>
            <person name="Knauber T."/>
            <person name="Konietzny S."/>
            <person name="Kopp M."/>
            <person name="Krause L."/>
            <person name="Krug D."/>
            <person name="Linke B."/>
            <person name="Mahmud T."/>
            <person name="Martinez-Arias R."/>
            <person name="McHardy A.C."/>
            <person name="Merai M."/>
            <person name="Meyer F."/>
            <person name="Mormann S."/>
            <person name="Munoz-Dorado J."/>
            <person name="Perez J."/>
            <person name="Pradella S."/>
            <person name="Rachid S."/>
            <person name="Raddatz G."/>
            <person name="Rosenau F."/>
            <person name="Rueckert C."/>
            <person name="Sasse F."/>
            <person name="Scharfe M."/>
            <person name="Schuster S.C."/>
            <person name="Suen G."/>
            <person name="Treuner-Lange A."/>
            <person name="Velicer G.J."/>
            <person name="Vorholter F.-J."/>
            <person name="Weissman K.J."/>
            <person name="Welch R.D."/>
            <person name="Wenzel S.C."/>
            <person name="Whitworth D.E."/>
            <person name="Wilhelm S."/>
            <person name="Wittmann C."/>
            <person name="Bloecker H."/>
            <person name="Puehler A."/>
            <person name="Mueller R."/>
        </authorList>
    </citation>
    <scope>NUCLEOTIDE SEQUENCE [LARGE SCALE GENOMIC DNA]</scope>
    <source>
        <strain evidence="3">So ce56</strain>
    </source>
</reference>
<dbReference type="EMBL" id="AM746676">
    <property type="protein sequence ID" value="CAN97120.1"/>
    <property type="molecule type" value="Genomic_DNA"/>
</dbReference>
<proteinExistence type="predicted"/>
<dbReference type="InterPro" id="IPR019494">
    <property type="entry name" value="FIST_C"/>
</dbReference>
<sequence>MGEPAMARSFSATCGPDGLLQHLADLRSAVPSPSGGVVFVSGQLAQRASGVAELVRSAWRGVPACVVPAAGVLSERGEIEGDTGASGVLWSGGQVTPFALPERAEEPSRLLREALARAVGQRSATAILFARPGAFAPERLEALTLSAPNACLFGAGTASGSAIGVTSQGELIEGPATGLAITGFAPPLVDASPAARLLSGFHRIDEASGGVVLRAGGRPALDLLSAATATLGEPPSAQQLILAALADPPLDLPAALPGAPGADRGGPRGDAAEAEALDSVRYVLRPVRGIDPSRRGLLLGDEARPGARLAFAVRDAAIGRAGLEGIARQVSRSALGSAPRFALYLTCAGRGQGLYGTPDVEARILRQRFADLPIAGMHSSFEIAPWARGQARLALYTGVLALFRAPS</sequence>
<dbReference type="AlphaFoldDB" id="A9GXN5"/>
<dbReference type="HOGENOM" id="CLU_675978_0_0_7"/>
<evidence type="ECO:0000259" key="1">
    <source>
        <dbReference type="SMART" id="SM01204"/>
    </source>
</evidence>
<evidence type="ECO:0000313" key="2">
    <source>
        <dbReference type="EMBL" id="CAN97120.1"/>
    </source>
</evidence>
<accession>A9GXN5</accession>
<gene>
    <name evidence="2" type="ordered locus">sce6951</name>
</gene>
<dbReference type="BioCyc" id="SCEL448385:SCE_RS35655-MONOMER"/>
<dbReference type="eggNOG" id="COG4398">
    <property type="taxonomic scope" value="Bacteria"/>
</dbReference>
<organism evidence="2 3">
    <name type="scientific">Sorangium cellulosum (strain So ce56)</name>
    <name type="common">Polyangium cellulosum (strain So ce56)</name>
    <dbReference type="NCBI Taxonomy" id="448385"/>
    <lineage>
        <taxon>Bacteria</taxon>
        <taxon>Pseudomonadati</taxon>
        <taxon>Myxococcota</taxon>
        <taxon>Polyangia</taxon>
        <taxon>Polyangiales</taxon>
        <taxon>Polyangiaceae</taxon>
        <taxon>Sorangium</taxon>
    </lineage>
</organism>
<dbReference type="KEGG" id="scl:sce6951"/>
<feature type="domain" description="FIST C-domain" evidence="1">
    <location>
        <begin position="237"/>
        <end position="386"/>
    </location>
</feature>
<name>A9GXN5_SORC5</name>
<dbReference type="Pfam" id="PF10442">
    <property type="entry name" value="FIST_C"/>
    <property type="match status" value="1"/>
</dbReference>
<protein>
    <recommendedName>
        <fullName evidence="1">FIST C-domain domain-containing protein</fullName>
    </recommendedName>
</protein>
<keyword evidence="3" id="KW-1185">Reference proteome</keyword>
<dbReference type="SMART" id="SM01204">
    <property type="entry name" value="FIST_C"/>
    <property type="match status" value="1"/>
</dbReference>
<dbReference type="Proteomes" id="UP000002139">
    <property type="component" value="Chromosome"/>
</dbReference>